<evidence type="ECO:0000259" key="13">
    <source>
        <dbReference type="PROSITE" id="PS51194"/>
    </source>
</evidence>
<dbReference type="PROSITE" id="PS51192">
    <property type="entry name" value="HELICASE_ATP_BIND_1"/>
    <property type="match status" value="1"/>
</dbReference>
<dbReference type="GO" id="GO:0005829">
    <property type="term" value="C:cytosol"/>
    <property type="evidence" value="ECO:0007669"/>
    <property type="project" value="TreeGrafter"/>
</dbReference>
<feature type="domain" description="Helicase C-terminal" evidence="13">
    <location>
        <begin position="279"/>
        <end position="443"/>
    </location>
</feature>
<keyword evidence="8" id="KW-0539">Nucleus</keyword>
<comment type="catalytic activity">
    <reaction evidence="10">
        <text>ATP + H2O = ADP + phosphate + H(+)</text>
        <dbReference type="Rhea" id="RHEA:13065"/>
        <dbReference type="ChEBI" id="CHEBI:15377"/>
        <dbReference type="ChEBI" id="CHEBI:15378"/>
        <dbReference type="ChEBI" id="CHEBI:30616"/>
        <dbReference type="ChEBI" id="CHEBI:43474"/>
        <dbReference type="ChEBI" id="CHEBI:456216"/>
        <dbReference type="EC" id="3.6.4.13"/>
    </reaction>
</comment>
<comment type="similarity">
    <text evidence="9">Belongs to the DEAD box helicase family. DDX52/ROK1 subfamily.</text>
</comment>
<dbReference type="InterPro" id="IPR001650">
    <property type="entry name" value="Helicase_C-like"/>
</dbReference>
<dbReference type="InterPro" id="IPR044764">
    <property type="entry name" value="DDX52/Rok1_DEADc"/>
</dbReference>
<organism evidence="14 15">
    <name type="scientific">Boothiomyces macroporosus</name>
    <dbReference type="NCBI Taxonomy" id="261099"/>
    <lineage>
        <taxon>Eukaryota</taxon>
        <taxon>Fungi</taxon>
        <taxon>Fungi incertae sedis</taxon>
        <taxon>Chytridiomycota</taxon>
        <taxon>Chytridiomycota incertae sedis</taxon>
        <taxon>Chytridiomycetes</taxon>
        <taxon>Rhizophydiales</taxon>
        <taxon>Terramycetaceae</taxon>
        <taxon>Boothiomyces</taxon>
    </lineage>
</organism>
<dbReference type="GO" id="GO:0003723">
    <property type="term" value="F:RNA binding"/>
    <property type="evidence" value="ECO:0007669"/>
    <property type="project" value="UniProtKB-KW"/>
</dbReference>
<dbReference type="Pfam" id="PF00271">
    <property type="entry name" value="Helicase_C"/>
    <property type="match status" value="1"/>
</dbReference>
<feature type="domain" description="Helicase ATP-binding" evidence="12">
    <location>
        <begin position="110"/>
        <end position="268"/>
    </location>
</feature>
<dbReference type="PANTHER" id="PTHR47959">
    <property type="entry name" value="ATP-DEPENDENT RNA HELICASE RHLE-RELATED"/>
    <property type="match status" value="1"/>
</dbReference>
<reference evidence="14" key="1">
    <citation type="submission" date="2020-05" db="EMBL/GenBank/DDBJ databases">
        <title>Phylogenomic resolution of chytrid fungi.</title>
        <authorList>
            <person name="Stajich J.E."/>
            <person name="Amses K."/>
            <person name="Simmons R."/>
            <person name="Seto K."/>
            <person name="Myers J."/>
            <person name="Bonds A."/>
            <person name="Quandt C.A."/>
            <person name="Barry K."/>
            <person name="Liu P."/>
            <person name="Grigoriev I."/>
            <person name="Longcore J.E."/>
            <person name="James T.Y."/>
        </authorList>
    </citation>
    <scope>NUCLEOTIDE SEQUENCE</scope>
    <source>
        <strain evidence="14">PLAUS21</strain>
    </source>
</reference>
<protein>
    <recommendedName>
        <fullName evidence="2">RNA helicase</fullName>
        <ecNumber evidence="2">3.6.4.13</ecNumber>
    </recommendedName>
</protein>
<dbReference type="EC" id="3.6.4.13" evidence="2"/>
<accession>A0AAD5UK32</accession>
<evidence type="ECO:0000256" key="9">
    <source>
        <dbReference type="ARBA" id="ARBA00024355"/>
    </source>
</evidence>
<dbReference type="FunFam" id="3.40.50.300:FF:000759">
    <property type="entry name" value="probable ATP-dependent RNA helicase DDX52"/>
    <property type="match status" value="1"/>
</dbReference>
<dbReference type="Proteomes" id="UP001210925">
    <property type="component" value="Unassembled WGS sequence"/>
</dbReference>
<dbReference type="Pfam" id="PF00270">
    <property type="entry name" value="DEAD"/>
    <property type="match status" value="1"/>
</dbReference>
<keyword evidence="5 11" id="KW-0347">Helicase</keyword>
<evidence type="ECO:0000256" key="2">
    <source>
        <dbReference type="ARBA" id="ARBA00012552"/>
    </source>
</evidence>
<dbReference type="CDD" id="cd17957">
    <property type="entry name" value="DEADc_DDX52"/>
    <property type="match status" value="1"/>
</dbReference>
<evidence type="ECO:0000256" key="1">
    <source>
        <dbReference type="ARBA" id="ARBA00004604"/>
    </source>
</evidence>
<dbReference type="PANTHER" id="PTHR47959:SF15">
    <property type="entry name" value="RNA HELICASE"/>
    <property type="match status" value="1"/>
</dbReference>
<keyword evidence="7" id="KW-0694">RNA-binding</keyword>
<dbReference type="PROSITE" id="PS00039">
    <property type="entry name" value="DEAD_ATP_HELICASE"/>
    <property type="match status" value="1"/>
</dbReference>
<dbReference type="CDD" id="cd18787">
    <property type="entry name" value="SF2_C_DEAD"/>
    <property type="match status" value="1"/>
</dbReference>
<evidence type="ECO:0000256" key="8">
    <source>
        <dbReference type="ARBA" id="ARBA00023242"/>
    </source>
</evidence>
<dbReference type="AlphaFoldDB" id="A0AAD5UK32"/>
<dbReference type="GO" id="GO:0030490">
    <property type="term" value="P:maturation of SSU-rRNA"/>
    <property type="evidence" value="ECO:0007669"/>
    <property type="project" value="InterPro"/>
</dbReference>
<keyword evidence="15" id="KW-1185">Reference proteome</keyword>
<evidence type="ECO:0000256" key="7">
    <source>
        <dbReference type="ARBA" id="ARBA00022884"/>
    </source>
</evidence>
<evidence type="ECO:0000256" key="5">
    <source>
        <dbReference type="ARBA" id="ARBA00022806"/>
    </source>
</evidence>
<dbReference type="GO" id="GO:0003724">
    <property type="term" value="F:RNA helicase activity"/>
    <property type="evidence" value="ECO:0007669"/>
    <property type="project" value="UniProtKB-EC"/>
</dbReference>
<dbReference type="InterPro" id="IPR050079">
    <property type="entry name" value="DEAD_box_RNA_helicase"/>
</dbReference>
<dbReference type="GO" id="GO:0005730">
    <property type="term" value="C:nucleolus"/>
    <property type="evidence" value="ECO:0007669"/>
    <property type="project" value="UniProtKB-SubCell"/>
</dbReference>
<dbReference type="EMBL" id="JADGKB010000013">
    <property type="protein sequence ID" value="KAJ3260172.1"/>
    <property type="molecule type" value="Genomic_DNA"/>
</dbReference>
<keyword evidence="4 11" id="KW-0378">Hydrolase</keyword>
<evidence type="ECO:0000256" key="3">
    <source>
        <dbReference type="ARBA" id="ARBA00022741"/>
    </source>
</evidence>
<keyword evidence="6 11" id="KW-0067">ATP-binding</keyword>
<dbReference type="PROSITE" id="PS51194">
    <property type="entry name" value="HELICASE_CTER"/>
    <property type="match status" value="1"/>
</dbReference>
<evidence type="ECO:0000313" key="15">
    <source>
        <dbReference type="Proteomes" id="UP001210925"/>
    </source>
</evidence>
<name>A0AAD5UK32_9FUNG</name>
<evidence type="ECO:0000256" key="6">
    <source>
        <dbReference type="ARBA" id="ARBA00022840"/>
    </source>
</evidence>
<dbReference type="InterPro" id="IPR000629">
    <property type="entry name" value="RNA-helicase_DEAD-box_CS"/>
</dbReference>
<comment type="subcellular location">
    <subcellularLocation>
        <location evidence="1">Nucleus</location>
        <location evidence="1">Nucleolus</location>
    </subcellularLocation>
</comment>
<evidence type="ECO:0000313" key="14">
    <source>
        <dbReference type="EMBL" id="KAJ3260172.1"/>
    </source>
</evidence>
<evidence type="ECO:0000256" key="4">
    <source>
        <dbReference type="ARBA" id="ARBA00022801"/>
    </source>
</evidence>
<dbReference type="SMART" id="SM00490">
    <property type="entry name" value="HELICc"/>
    <property type="match status" value="1"/>
</dbReference>
<dbReference type="InterPro" id="IPR027417">
    <property type="entry name" value="P-loop_NTPase"/>
</dbReference>
<dbReference type="Gene3D" id="3.40.50.300">
    <property type="entry name" value="P-loop containing nucleotide triphosphate hydrolases"/>
    <property type="match status" value="2"/>
</dbReference>
<evidence type="ECO:0000256" key="10">
    <source>
        <dbReference type="ARBA" id="ARBA00047984"/>
    </source>
</evidence>
<dbReference type="GO" id="GO:0005524">
    <property type="term" value="F:ATP binding"/>
    <property type="evidence" value="ECO:0007669"/>
    <property type="project" value="UniProtKB-KW"/>
</dbReference>
<dbReference type="SMART" id="SM00487">
    <property type="entry name" value="DEXDc"/>
    <property type="match status" value="1"/>
</dbReference>
<dbReference type="SUPFAM" id="SSF52540">
    <property type="entry name" value="P-loop containing nucleoside triphosphate hydrolases"/>
    <property type="match status" value="2"/>
</dbReference>
<comment type="caution">
    <text evidence="14">The sequence shown here is derived from an EMBL/GenBank/DDBJ whole genome shotgun (WGS) entry which is preliminary data.</text>
</comment>
<sequence>MDFFKVLGAGAKFNKKYKPEKKEAKETKPEATNDSELDFFNDKPKPKILDTIQDANEWRKKNNIKVYGTDVPHPFKTFEELGERFQFKNYLQKNIASCYETPTPIQMQSLPIILHGRDLIACAPTGSGKTLAFLLPILHDLKAPTKEGFRAVIISPTRELATQKLIVGKPFKVCVLSKANTTSNLKNYVNALKQEVFKLDRLSFIDNRVRHLVLDEADKLLEAGFLEQVDDIFSACTASNLQISLFSATISSGVEELAKSFMKDPLRIVVGLKNSATDTINQKLLYVGQEQGKLVAVRQLVQSGLVPPCLIFVQSIERAKELFHELVYDGINVDVIHGERTKMQREMIVNNFRTGKIWVLIATELMARGIDFKGVNMVINYDFPQSVASTVDLNSRIGRTGRAGRKGEAITYFTKQDTPYLKMIVNVMKDSGCEVPDWMLELKNTSKALKQELKKGIKREQVKQVAKYDEVNQRKKREIIDASINRKKKQKTE</sequence>
<evidence type="ECO:0000256" key="11">
    <source>
        <dbReference type="RuleBase" id="RU000492"/>
    </source>
</evidence>
<proteinExistence type="inferred from homology"/>
<evidence type="ECO:0000259" key="12">
    <source>
        <dbReference type="PROSITE" id="PS51192"/>
    </source>
</evidence>
<dbReference type="InterPro" id="IPR014001">
    <property type="entry name" value="Helicase_ATP-bd"/>
</dbReference>
<gene>
    <name evidence="14" type="primary">DDX52</name>
    <name evidence="14" type="ORF">HK103_001248</name>
</gene>
<dbReference type="GO" id="GO:0016787">
    <property type="term" value="F:hydrolase activity"/>
    <property type="evidence" value="ECO:0007669"/>
    <property type="project" value="UniProtKB-KW"/>
</dbReference>
<dbReference type="InterPro" id="IPR011545">
    <property type="entry name" value="DEAD/DEAH_box_helicase_dom"/>
</dbReference>
<keyword evidence="3 11" id="KW-0547">Nucleotide-binding</keyword>